<evidence type="ECO:0000256" key="1">
    <source>
        <dbReference type="SAM" id="MobiDB-lite"/>
    </source>
</evidence>
<name>A0A6N2MHR4_SALVM</name>
<accession>A0A6N2MHR4</accession>
<gene>
    <name evidence="2" type="ORF">SVIM_LOCUS362150</name>
</gene>
<reference evidence="2" key="1">
    <citation type="submission" date="2019-03" db="EMBL/GenBank/DDBJ databases">
        <authorList>
            <person name="Mank J."/>
            <person name="Almeida P."/>
        </authorList>
    </citation>
    <scope>NUCLEOTIDE SEQUENCE</scope>
    <source>
        <strain evidence="2">78183</strain>
    </source>
</reference>
<protein>
    <submittedName>
        <fullName evidence="2">Uncharacterized protein</fullName>
    </submittedName>
</protein>
<organism evidence="2">
    <name type="scientific">Salix viminalis</name>
    <name type="common">Common osier</name>
    <name type="synonym">Basket willow</name>
    <dbReference type="NCBI Taxonomy" id="40686"/>
    <lineage>
        <taxon>Eukaryota</taxon>
        <taxon>Viridiplantae</taxon>
        <taxon>Streptophyta</taxon>
        <taxon>Embryophyta</taxon>
        <taxon>Tracheophyta</taxon>
        <taxon>Spermatophyta</taxon>
        <taxon>Magnoliopsida</taxon>
        <taxon>eudicotyledons</taxon>
        <taxon>Gunneridae</taxon>
        <taxon>Pentapetalae</taxon>
        <taxon>rosids</taxon>
        <taxon>fabids</taxon>
        <taxon>Malpighiales</taxon>
        <taxon>Salicaceae</taxon>
        <taxon>Saliceae</taxon>
        <taxon>Salix</taxon>
    </lineage>
</organism>
<dbReference type="EMBL" id="CAADRP010001798">
    <property type="protein sequence ID" value="VFU52604.1"/>
    <property type="molecule type" value="Genomic_DNA"/>
</dbReference>
<proteinExistence type="predicted"/>
<feature type="region of interest" description="Disordered" evidence="1">
    <location>
        <begin position="1"/>
        <end position="22"/>
    </location>
</feature>
<evidence type="ECO:0000313" key="2">
    <source>
        <dbReference type="EMBL" id="VFU52604.1"/>
    </source>
</evidence>
<sequence length="139" mass="15272">MGPWRPPVAERPKPSAWAARARKAESDIEDSQAATFCYSGFGLIDPLILAAEANRQRDEEGGGERERCVHNAAVYQCPTNILRDKVELTVATFMGDGDAVAAKKAGKAVSTQVRGIIKTRMLNLDNFNYNTITLPNFLF</sequence>
<dbReference type="AlphaFoldDB" id="A0A6N2MHR4"/>